<evidence type="ECO:0000256" key="3">
    <source>
        <dbReference type="SAM" id="Phobius"/>
    </source>
</evidence>
<dbReference type="Gene3D" id="3.30.700.10">
    <property type="entry name" value="Glycoprotein, Type 4 Pilin"/>
    <property type="match status" value="1"/>
</dbReference>
<dbReference type="Proteomes" id="UP000317550">
    <property type="component" value="Chromosome"/>
</dbReference>
<dbReference type="AlphaFoldDB" id="A0A516SBA0"/>
<dbReference type="SUPFAM" id="SSF54523">
    <property type="entry name" value="Pili subunits"/>
    <property type="match status" value="1"/>
</dbReference>
<dbReference type="InterPro" id="IPR045584">
    <property type="entry name" value="Pilin-like"/>
</dbReference>
<dbReference type="RefSeq" id="WP_143856345.1">
    <property type="nucleotide sequence ID" value="NZ_CP041730.1"/>
</dbReference>
<feature type="transmembrane region" description="Helical" evidence="3">
    <location>
        <begin position="12"/>
        <end position="31"/>
    </location>
</feature>
<organism evidence="4 5">
    <name type="scientific">Chitinimonas arctica</name>
    <dbReference type="NCBI Taxonomy" id="2594795"/>
    <lineage>
        <taxon>Bacteria</taxon>
        <taxon>Pseudomonadati</taxon>
        <taxon>Pseudomonadota</taxon>
        <taxon>Betaproteobacteria</taxon>
        <taxon>Neisseriales</taxon>
        <taxon>Chitinibacteraceae</taxon>
        <taxon>Chitinimonas</taxon>
    </lineage>
</organism>
<sequence>MKQARSPRPNGFTLIELLVAMAIIAILLTLVTPRYYGSVDRARETVLRDDLSTLRRVIDQFHGDRARYPNSLDELVEMRYLREVPLDPLTERRDSWRVVAPGADAKGNVADVKSGAPGKAADGSNYADW</sequence>
<keyword evidence="3" id="KW-0472">Membrane</keyword>
<dbReference type="PRINTS" id="PR00813">
    <property type="entry name" value="BCTERIALGSPG"/>
</dbReference>
<keyword evidence="3" id="KW-1133">Transmembrane helix</keyword>
<accession>A0A516SBA0</accession>
<proteinExistence type="predicted"/>
<gene>
    <name evidence="4" type="ORF">FNU76_03080</name>
</gene>
<keyword evidence="5" id="KW-1185">Reference proteome</keyword>
<name>A0A516SBA0_9NEIS</name>
<keyword evidence="3" id="KW-0812">Transmembrane</keyword>
<evidence type="ECO:0000256" key="1">
    <source>
        <dbReference type="ARBA" id="ARBA00022481"/>
    </source>
</evidence>
<feature type="region of interest" description="Disordered" evidence="2">
    <location>
        <begin position="107"/>
        <end position="129"/>
    </location>
</feature>
<protein>
    <submittedName>
        <fullName evidence="4">Prepilin-type N-terminal cleavage/methylation domain-containing protein</fullName>
    </submittedName>
</protein>
<evidence type="ECO:0000256" key="2">
    <source>
        <dbReference type="SAM" id="MobiDB-lite"/>
    </source>
</evidence>
<keyword evidence="1" id="KW-0488">Methylation</keyword>
<dbReference type="OrthoDB" id="9795612at2"/>
<dbReference type="Pfam" id="PF07963">
    <property type="entry name" value="N_methyl"/>
    <property type="match status" value="1"/>
</dbReference>
<dbReference type="GO" id="GO:0015628">
    <property type="term" value="P:protein secretion by the type II secretion system"/>
    <property type="evidence" value="ECO:0007669"/>
    <property type="project" value="InterPro"/>
</dbReference>
<dbReference type="PANTHER" id="PTHR30093:SF47">
    <property type="entry name" value="TYPE IV PILUS NON-CORE MINOR PILIN PILE"/>
    <property type="match status" value="1"/>
</dbReference>
<reference evidence="5" key="1">
    <citation type="submission" date="2019-07" db="EMBL/GenBank/DDBJ databases">
        <title>Chitinimonas sp. nov., isolated from Ny-Alesund, arctica soil.</title>
        <authorList>
            <person name="Xu Q."/>
            <person name="Peng F."/>
        </authorList>
    </citation>
    <scope>NUCLEOTIDE SEQUENCE [LARGE SCALE GENOMIC DNA]</scope>
    <source>
        <strain evidence="5">R3-44</strain>
    </source>
</reference>
<dbReference type="PANTHER" id="PTHR30093">
    <property type="entry name" value="GENERAL SECRETION PATHWAY PROTEIN G"/>
    <property type="match status" value="1"/>
</dbReference>
<dbReference type="KEGG" id="cari:FNU76_03080"/>
<evidence type="ECO:0000313" key="5">
    <source>
        <dbReference type="Proteomes" id="UP000317550"/>
    </source>
</evidence>
<evidence type="ECO:0000313" key="4">
    <source>
        <dbReference type="EMBL" id="QDQ25420.1"/>
    </source>
</evidence>
<dbReference type="InterPro" id="IPR000983">
    <property type="entry name" value="Bac_GSPG_pilin"/>
</dbReference>
<dbReference type="NCBIfam" id="TIGR02532">
    <property type="entry name" value="IV_pilin_GFxxxE"/>
    <property type="match status" value="1"/>
</dbReference>
<dbReference type="EMBL" id="CP041730">
    <property type="protein sequence ID" value="QDQ25420.1"/>
    <property type="molecule type" value="Genomic_DNA"/>
</dbReference>
<dbReference type="InterPro" id="IPR012902">
    <property type="entry name" value="N_methyl_site"/>
</dbReference>
<dbReference type="GO" id="GO:0015627">
    <property type="term" value="C:type II protein secretion system complex"/>
    <property type="evidence" value="ECO:0007669"/>
    <property type="project" value="InterPro"/>
</dbReference>